<keyword evidence="1" id="KW-0560">Oxidoreductase</keyword>
<dbReference type="Proteomes" id="UP000515240">
    <property type="component" value="Chromosome"/>
</dbReference>
<evidence type="ECO:0000256" key="1">
    <source>
        <dbReference type="ARBA" id="ARBA00023002"/>
    </source>
</evidence>
<dbReference type="GO" id="GO:0016491">
    <property type="term" value="F:oxidoreductase activity"/>
    <property type="evidence" value="ECO:0007669"/>
    <property type="project" value="UniProtKB-KW"/>
</dbReference>
<reference evidence="3 4" key="1">
    <citation type="journal article" date="2020" name="G3 (Bethesda)">
        <title>CeMbio - The Caenorhabditis elegans Microbiome Resource.</title>
        <authorList>
            <person name="Dirksen P."/>
            <person name="Assie A."/>
            <person name="Zimmermann J."/>
            <person name="Zhang F."/>
            <person name="Tietje A.M."/>
            <person name="Marsh S.A."/>
            <person name="Felix M.A."/>
            <person name="Shapira M."/>
            <person name="Kaleta C."/>
            <person name="Schulenburg H."/>
            <person name="Samuel B."/>
        </authorList>
    </citation>
    <scope>NUCLEOTIDE SEQUENCE [LARGE SCALE GENOMIC DNA]</scope>
    <source>
        <strain evidence="3 4">BIGb0172</strain>
    </source>
</reference>
<dbReference type="Gene3D" id="3.30.9.10">
    <property type="entry name" value="D-Amino Acid Oxidase, subunit A, domain 2"/>
    <property type="match status" value="1"/>
</dbReference>
<sequence>MNNNTHSSDVIVIGGGLVGSSVAYGLLRQGLSVTILDGADDTIRPSRGNFGLVWVQGKGYGMADYARWSFGSARQWPALRDELQAQTGIDVELMQPGGLHICLSEEELAQRVAKLQWLETEVGDPAYRATVLSRDEAAEYLPGLGPEVVGATHSMMDGHCNPLKLLRALYSANIAKGASIHNRMQVDAIRKEGGIFHVSAGGRAWQAPRIVIAAGHATQQLSAMVGMFVPVRPNKGQVFITERVQPFLPHPTNYVRQTDEGTVQIGDSMQELGFDDMVRVPENAKIAARAVKCFPLLANARVVRTWAALRVMSPDGFPMYQESESHPGAFAVTCHSGVTLAAQHVYCIAPWVANGLRPAAIDAFPATRFTPETEVKPYGI</sequence>
<dbReference type="AlphaFoldDB" id="A0A7G5ED66"/>
<organism evidence="3 4">
    <name type="scientific">Comamonas piscis</name>
    <dbReference type="NCBI Taxonomy" id="1562974"/>
    <lineage>
        <taxon>Bacteria</taxon>
        <taxon>Pseudomonadati</taxon>
        <taxon>Pseudomonadota</taxon>
        <taxon>Betaproteobacteria</taxon>
        <taxon>Burkholderiales</taxon>
        <taxon>Comamonadaceae</taxon>
        <taxon>Comamonas</taxon>
    </lineage>
</organism>
<gene>
    <name evidence="3" type="ORF">HS961_03340</name>
</gene>
<dbReference type="InterPro" id="IPR006076">
    <property type="entry name" value="FAD-dep_OxRdtase"/>
</dbReference>
<dbReference type="SUPFAM" id="SSF51905">
    <property type="entry name" value="FAD/NAD(P)-binding domain"/>
    <property type="match status" value="1"/>
</dbReference>
<dbReference type="EMBL" id="CP058554">
    <property type="protein sequence ID" value="QMV71941.1"/>
    <property type="molecule type" value="Genomic_DNA"/>
</dbReference>
<evidence type="ECO:0000313" key="4">
    <source>
        <dbReference type="Proteomes" id="UP000515240"/>
    </source>
</evidence>
<dbReference type="Gene3D" id="3.50.50.60">
    <property type="entry name" value="FAD/NAD(P)-binding domain"/>
    <property type="match status" value="1"/>
</dbReference>
<dbReference type="SUPFAM" id="SSF54373">
    <property type="entry name" value="FAD-linked reductases, C-terminal domain"/>
    <property type="match status" value="1"/>
</dbReference>
<dbReference type="PANTHER" id="PTHR13847">
    <property type="entry name" value="SARCOSINE DEHYDROGENASE-RELATED"/>
    <property type="match status" value="1"/>
</dbReference>
<dbReference type="RefSeq" id="WP_182326369.1">
    <property type="nucleotide sequence ID" value="NZ_CP058554.1"/>
</dbReference>
<dbReference type="GO" id="GO:0005737">
    <property type="term" value="C:cytoplasm"/>
    <property type="evidence" value="ECO:0007669"/>
    <property type="project" value="TreeGrafter"/>
</dbReference>
<keyword evidence="4" id="KW-1185">Reference proteome</keyword>
<name>A0A7G5ED66_9BURK</name>
<accession>A0A7G5ED66</accession>
<dbReference type="PANTHER" id="PTHR13847:SF287">
    <property type="entry name" value="FAD-DEPENDENT OXIDOREDUCTASE DOMAIN-CONTAINING PROTEIN 1"/>
    <property type="match status" value="1"/>
</dbReference>
<dbReference type="InterPro" id="IPR036188">
    <property type="entry name" value="FAD/NAD-bd_sf"/>
</dbReference>
<evidence type="ECO:0000259" key="2">
    <source>
        <dbReference type="Pfam" id="PF01266"/>
    </source>
</evidence>
<evidence type="ECO:0000313" key="3">
    <source>
        <dbReference type="EMBL" id="QMV71941.1"/>
    </source>
</evidence>
<dbReference type="Pfam" id="PF01266">
    <property type="entry name" value="DAO"/>
    <property type="match status" value="1"/>
</dbReference>
<feature type="domain" description="FAD dependent oxidoreductase" evidence="2">
    <location>
        <begin position="9"/>
        <end position="341"/>
    </location>
</feature>
<dbReference type="KEGG" id="cpis:HS961_03340"/>
<protein>
    <submittedName>
        <fullName evidence="3">FAD-binding oxidoreductase</fullName>
    </submittedName>
</protein>
<proteinExistence type="predicted"/>